<dbReference type="InterPro" id="IPR025847">
    <property type="entry name" value="MEDS_domain"/>
</dbReference>
<dbReference type="NCBIfam" id="NF041045">
    <property type="entry name" value="RsbA_anti_sig"/>
    <property type="match status" value="1"/>
</dbReference>
<dbReference type="Pfam" id="PF14417">
    <property type="entry name" value="MEDS"/>
    <property type="match status" value="1"/>
</dbReference>
<evidence type="ECO:0000259" key="2">
    <source>
        <dbReference type="Pfam" id="PF13581"/>
    </source>
</evidence>
<evidence type="ECO:0000256" key="1">
    <source>
        <dbReference type="ARBA" id="ARBA00022527"/>
    </source>
</evidence>
<sequence length="316" mass="34080">MSAVTASTQRGSFVHPALFYRGDAEYLAGLVPFVEEGLSRQEPVAVAVPAARLAMLSGALGSASGKVRLIDMSVAGRNPGRIIPGVLRDFADRYPDRHVRIIGEPVWLGRSAKEYPACAQHEALINRSFDGRDATIVCPYDADRLSDRMLSDARATHPLVWEGEQASASGDYAPDRVVAEYNEPLRSPLDAAEFLVDKESDLPVVRRFAAGHAERMGLASDRVADLVLIVNELATNSVVHARSSARVRIWFEAADGDVVCEVHDGGFLADPLAGRRPSPPGRLGGRGLLLVNELADLVRTYTSPSGTTLHVHCHVS</sequence>
<dbReference type="EMBL" id="JBHUKR010000021">
    <property type="protein sequence ID" value="MFD2421216.1"/>
    <property type="molecule type" value="Genomic_DNA"/>
</dbReference>
<feature type="domain" description="Histidine kinase/HSP90-like ATPase" evidence="2">
    <location>
        <begin position="200"/>
        <end position="310"/>
    </location>
</feature>
<gene>
    <name evidence="4" type="ORF">ACFSXZ_33295</name>
</gene>
<dbReference type="InterPro" id="IPR036890">
    <property type="entry name" value="HATPase_C_sf"/>
</dbReference>
<accession>A0ABW5G234</accession>
<dbReference type="RefSeq" id="WP_378269672.1">
    <property type="nucleotide sequence ID" value="NZ_JBHUKR010000021.1"/>
</dbReference>
<dbReference type="InterPro" id="IPR050267">
    <property type="entry name" value="Anti-sigma-factor_SerPK"/>
</dbReference>
<dbReference type="Pfam" id="PF13581">
    <property type="entry name" value="HATPase_c_2"/>
    <property type="match status" value="1"/>
</dbReference>
<dbReference type="PANTHER" id="PTHR35526">
    <property type="entry name" value="ANTI-SIGMA-F FACTOR RSBW-RELATED"/>
    <property type="match status" value="1"/>
</dbReference>
<dbReference type="InterPro" id="IPR003594">
    <property type="entry name" value="HATPase_dom"/>
</dbReference>
<dbReference type="SUPFAM" id="SSF55874">
    <property type="entry name" value="ATPase domain of HSP90 chaperone/DNA topoisomerase II/histidine kinase"/>
    <property type="match status" value="1"/>
</dbReference>
<reference evidence="5" key="1">
    <citation type="journal article" date="2019" name="Int. J. Syst. Evol. Microbiol.">
        <title>The Global Catalogue of Microorganisms (GCM) 10K type strain sequencing project: providing services to taxonomists for standard genome sequencing and annotation.</title>
        <authorList>
            <consortium name="The Broad Institute Genomics Platform"/>
            <consortium name="The Broad Institute Genome Sequencing Center for Infectious Disease"/>
            <person name="Wu L."/>
            <person name="Ma J."/>
        </authorList>
    </citation>
    <scope>NUCLEOTIDE SEQUENCE [LARGE SCALE GENOMIC DNA]</scope>
    <source>
        <strain evidence="5">CGMCC 4.7645</strain>
    </source>
</reference>
<protein>
    <submittedName>
        <fullName evidence="4">Anti-sigma factor RsbA family regulatory protein</fullName>
    </submittedName>
</protein>
<evidence type="ECO:0000259" key="3">
    <source>
        <dbReference type="Pfam" id="PF14417"/>
    </source>
</evidence>
<dbReference type="Proteomes" id="UP001597417">
    <property type="component" value="Unassembled WGS sequence"/>
</dbReference>
<dbReference type="CDD" id="cd16936">
    <property type="entry name" value="HATPase_RsbW-like"/>
    <property type="match status" value="1"/>
</dbReference>
<dbReference type="InterPro" id="IPR047718">
    <property type="entry name" value="RsbA-like_anti_sig"/>
</dbReference>
<organism evidence="4 5">
    <name type="scientific">Amycolatopsis pigmentata</name>
    <dbReference type="NCBI Taxonomy" id="450801"/>
    <lineage>
        <taxon>Bacteria</taxon>
        <taxon>Bacillati</taxon>
        <taxon>Actinomycetota</taxon>
        <taxon>Actinomycetes</taxon>
        <taxon>Pseudonocardiales</taxon>
        <taxon>Pseudonocardiaceae</taxon>
        <taxon>Amycolatopsis</taxon>
    </lineage>
</organism>
<keyword evidence="1" id="KW-0418">Kinase</keyword>
<dbReference type="PANTHER" id="PTHR35526:SF3">
    <property type="entry name" value="ANTI-SIGMA-F FACTOR RSBW"/>
    <property type="match status" value="1"/>
</dbReference>
<comment type="caution">
    <text evidence="4">The sequence shown here is derived from an EMBL/GenBank/DDBJ whole genome shotgun (WGS) entry which is preliminary data.</text>
</comment>
<keyword evidence="5" id="KW-1185">Reference proteome</keyword>
<evidence type="ECO:0000313" key="4">
    <source>
        <dbReference type="EMBL" id="MFD2421216.1"/>
    </source>
</evidence>
<evidence type="ECO:0000313" key="5">
    <source>
        <dbReference type="Proteomes" id="UP001597417"/>
    </source>
</evidence>
<name>A0ABW5G234_9PSEU</name>
<keyword evidence="1" id="KW-0808">Transferase</keyword>
<keyword evidence="1" id="KW-0723">Serine/threonine-protein kinase</keyword>
<feature type="domain" description="MEDS" evidence="3">
    <location>
        <begin position="15"/>
        <end position="158"/>
    </location>
</feature>
<proteinExistence type="predicted"/>
<dbReference type="Gene3D" id="3.30.565.10">
    <property type="entry name" value="Histidine kinase-like ATPase, C-terminal domain"/>
    <property type="match status" value="1"/>
</dbReference>